<reference evidence="2" key="2">
    <citation type="journal article" date="2022" name="Hortic Res">
        <title>The genome of Dioscorea zingiberensis sheds light on the biosynthesis, origin and evolution of the medicinally important diosgenin saponins.</title>
        <authorList>
            <person name="Li Y."/>
            <person name="Tan C."/>
            <person name="Li Z."/>
            <person name="Guo J."/>
            <person name="Li S."/>
            <person name="Chen X."/>
            <person name="Wang C."/>
            <person name="Dai X."/>
            <person name="Yang H."/>
            <person name="Song W."/>
            <person name="Hou L."/>
            <person name="Xu J."/>
            <person name="Tong Z."/>
            <person name="Xu A."/>
            <person name="Yuan X."/>
            <person name="Wang W."/>
            <person name="Yang Q."/>
            <person name="Chen L."/>
            <person name="Sun Z."/>
            <person name="Wang K."/>
            <person name="Pan B."/>
            <person name="Chen J."/>
            <person name="Bao Y."/>
            <person name="Liu F."/>
            <person name="Qi X."/>
            <person name="Gang D.R."/>
            <person name="Wen J."/>
            <person name="Li J."/>
        </authorList>
    </citation>
    <scope>NUCLEOTIDE SEQUENCE</scope>
    <source>
        <strain evidence="2">Dzin_1.0</strain>
    </source>
</reference>
<reference evidence="2" key="1">
    <citation type="submission" date="2021-03" db="EMBL/GenBank/DDBJ databases">
        <authorList>
            <person name="Li Z."/>
            <person name="Yang C."/>
        </authorList>
    </citation>
    <scope>NUCLEOTIDE SEQUENCE</scope>
    <source>
        <strain evidence="2">Dzin_1.0</strain>
        <tissue evidence="2">Leaf</tissue>
    </source>
</reference>
<gene>
    <name evidence="2" type="ORF">J5N97_007074</name>
</gene>
<feature type="transmembrane region" description="Helical" evidence="1">
    <location>
        <begin position="55"/>
        <end position="73"/>
    </location>
</feature>
<comment type="caution">
    <text evidence="2">The sequence shown here is derived from an EMBL/GenBank/DDBJ whole genome shotgun (WGS) entry which is preliminary data.</text>
</comment>
<evidence type="ECO:0000256" key="1">
    <source>
        <dbReference type="SAM" id="Phobius"/>
    </source>
</evidence>
<accession>A0A9D5DCU1</accession>
<evidence type="ECO:0000313" key="2">
    <source>
        <dbReference type="EMBL" id="KAJ0988718.1"/>
    </source>
</evidence>
<keyword evidence="1" id="KW-0812">Transmembrane</keyword>
<dbReference type="Proteomes" id="UP001085076">
    <property type="component" value="Miscellaneous, Linkage group lg01"/>
</dbReference>
<protein>
    <submittedName>
        <fullName evidence="2">Uncharacterized protein</fullName>
    </submittedName>
</protein>
<dbReference type="PANTHER" id="PTHR33919">
    <property type="entry name" value="OS09G0127700 PROTEIN"/>
    <property type="match status" value="1"/>
</dbReference>
<dbReference type="OrthoDB" id="2013913at2759"/>
<keyword evidence="1" id="KW-1133">Transmembrane helix</keyword>
<dbReference type="PANTHER" id="PTHR33919:SF11">
    <property type="entry name" value="EXPRESSED PROTEIN"/>
    <property type="match status" value="1"/>
</dbReference>
<sequence>MASRAVSLWRSVRVGFARSMTSATAPRMKPLTSTASDFAGNHNRGSFSKALKADFVPVYVTLGFVLLAMTFAAHTAKQQIVYAPGVRVNKKRRETMAEVVEPDRVEAEADRFINKSIFRRVAHVQDFDAVRSGVSDPTRGPVVNKTRRVESLKSVGVDL</sequence>
<keyword evidence="3" id="KW-1185">Reference proteome</keyword>
<keyword evidence="1" id="KW-0472">Membrane</keyword>
<name>A0A9D5DCU1_9LILI</name>
<proteinExistence type="predicted"/>
<evidence type="ECO:0000313" key="3">
    <source>
        <dbReference type="Proteomes" id="UP001085076"/>
    </source>
</evidence>
<dbReference type="EMBL" id="JAGGNH010000001">
    <property type="protein sequence ID" value="KAJ0988718.1"/>
    <property type="molecule type" value="Genomic_DNA"/>
</dbReference>
<organism evidence="2 3">
    <name type="scientific">Dioscorea zingiberensis</name>
    <dbReference type="NCBI Taxonomy" id="325984"/>
    <lineage>
        <taxon>Eukaryota</taxon>
        <taxon>Viridiplantae</taxon>
        <taxon>Streptophyta</taxon>
        <taxon>Embryophyta</taxon>
        <taxon>Tracheophyta</taxon>
        <taxon>Spermatophyta</taxon>
        <taxon>Magnoliopsida</taxon>
        <taxon>Liliopsida</taxon>
        <taxon>Dioscoreales</taxon>
        <taxon>Dioscoreaceae</taxon>
        <taxon>Dioscorea</taxon>
    </lineage>
</organism>
<dbReference type="AlphaFoldDB" id="A0A9D5DCU1"/>